<gene>
    <name evidence="3" type="ORF">PXEA_LOCUS6678</name>
</gene>
<keyword evidence="4" id="KW-1185">Reference proteome</keyword>
<evidence type="ECO:0000313" key="3">
    <source>
        <dbReference type="EMBL" id="VEL13238.1"/>
    </source>
</evidence>
<dbReference type="Proteomes" id="UP000784294">
    <property type="component" value="Unassembled WGS sequence"/>
</dbReference>
<comment type="caution">
    <text evidence="3">The sequence shown here is derived from an EMBL/GenBank/DDBJ whole genome shotgun (WGS) entry which is preliminary data.</text>
</comment>
<feature type="region of interest" description="Disordered" evidence="1">
    <location>
        <begin position="1"/>
        <end position="20"/>
    </location>
</feature>
<accession>A0A448WJG1</accession>
<dbReference type="AlphaFoldDB" id="A0A448WJG1"/>
<keyword evidence="2" id="KW-1133">Transmembrane helix</keyword>
<keyword evidence="2" id="KW-0472">Membrane</keyword>
<name>A0A448WJG1_9PLAT</name>
<evidence type="ECO:0000313" key="4">
    <source>
        <dbReference type="Proteomes" id="UP000784294"/>
    </source>
</evidence>
<dbReference type="EMBL" id="CAAALY010017139">
    <property type="protein sequence ID" value="VEL13238.1"/>
    <property type="molecule type" value="Genomic_DNA"/>
</dbReference>
<feature type="compositionally biased region" description="Basic and acidic residues" evidence="1">
    <location>
        <begin position="8"/>
        <end position="20"/>
    </location>
</feature>
<evidence type="ECO:0000256" key="1">
    <source>
        <dbReference type="SAM" id="MobiDB-lite"/>
    </source>
</evidence>
<protein>
    <submittedName>
        <fullName evidence="3">Uncharacterized protein</fullName>
    </submittedName>
</protein>
<proteinExistence type="predicted"/>
<organism evidence="3 4">
    <name type="scientific">Protopolystoma xenopodis</name>
    <dbReference type="NCBI Taxonomy" id="117903"/>
    <lineage>
        <taxon>Eukaryota</taxon>
        <taxon>Metazoa</taxon>
        <taxon>Spiralia</taxon>
        <taxon>Lophotrochozoa</taxon>
        <taxon>Platyhelminthes</taxon>
        <taxon>Monogenea</taxon>
        <taxon>Polyopisthocotylea</taxon>
        <taxon>Polystomatidea</taxon>
        <taxon>Polystomatidae</taxon>
        <taxon>Protopolystoma</taxon>
    </lineage>
</organism>
<feature type="transmembrane region" description="Helical" evidence="2">
    <location>
        <begin position="39"/>
        <end position="62"/>
    </location>
</feature>
<evidence type="ECO:0000256" key="2">
    <source>
        <dbReference type="SAM" id="Phobius"/>
    </source>
</evidence>
<keyword evidence="2" id="KW-0812">Transmembrane</keyword>
<sequence>MGEALAHSNEERRLAHPSDHLVARESSRHANISSGSAGYIAFIVIGSLLAGLAIVVIGAVFIHRRQHGHQPKGCSPVISSHRGHPYFVPSSVRGNTYPDSGITYQPAMSPAQLTRANQHEVLVARPAGDLWKGLTSLLSRRLFHERNAIQKAAAHHPYSYGLPHLVSSPLHVTENPMEDLEVRWH</sequence>
<reference evidence="3" key="1">
    <citation type="submission" date="2018-11" db="EMBL/GenBank/DDBJ databases">
        <authorList>
            <consortium name="Pathogen Informatics"/>
        </authorList>
    </citation>
    <scope>NUCLEOTIDE SEQUENCE</scope>
</reference>